<reference evidence="17 18" key="1">
    <citation type="journal article" date="2012" name="MBio">
        <title>Insight into the transmission biology and species-specific functional capabilities of tsetse (Diptera: glossinidae) obligate symbiont wigglesworthia.</title>
        <authorList>
            <person name="Rio R.V."/>
            <person name="Symula R.E."/>
            <person name="Wang J."/>
            <person name="Lohs C."/>
            <person name="Wu Y.N."/>
            <person name="Snyder A.K."/>
            <person name="Bjornson R.D."/>
            <person name="Oshima K."/>
            <person name="Biehl B.S."/>
            <person name="Perna N.T."/>
            <person name="Hattori M."/>
            <person name="Aksoy S."/>
        </authorList>
    </citation>
    <scope>NUCLEOTIDE SEQUENCE [LARGE SCALE GENOMIC DNA]</scope>
    <source>
        <strain evidence="17">WGM</strain>
    </source>
</reference>
<dbReference type="InterPro" id="IPR000067">
    <property type="entry name" value="FlgMring_FliF"/>
</dbReference>
<dbReference type="KEGG" id="wgl:WIGMOR_0064"/>
<comment type="function">
    <text evidence="1 12">The M ring may be actively involved in energy transduction.</text>
</comment>
<gene>
    <name evidence="17" type="primary">fliF</name>
    <name evidence="17" type="synonym">flaBI</name>
    <name evidence="17" type="ORF">WIGMOR_0064</name>
</gene>
<keyword evidence="17" id="KW-0966">Cell projection</keyword>
<dbReference type="RefSeq" id="WP_014353863.1">
    <property type="nucleotide sequence ID" value="NC_016893.1"/>
</dbReference>
<feature type="domain" description="Flagellar M-ring C-terminal" evidence="16">
    <location>
        <begin position="256"/>
        <end position="438"/>
    </location>
</feature>
<comment type="subcellular location">
    <subcellularLocation>
        <location evidence="2 12">Bacterial flagellum basal body</location>
    </subcellularLocation>
    <subcellularLocation>
        <location evidence="3">Cell membrane</location>
        <topology evidence="3">Multi-pass membrane protein</topology>
    </subcellularLocation>
</comment>
<dbReference type="Pfam" id="PF08345">
    <property type="entry name" value="YscJ_FliF_C"/>
    <property type="match status" value="1"/>
</dbReference>
<organism evidence="17 18">
    <name type="scientific">Wigglesworthia glossinidia endosymbiont of Glossina morsitans morsitans</name>
    <name type="common">Yale colony</name>
    <dbReference type="NCBI Taxonomy" id="1142511"/>
    <lineage>
        <taxon>Bacteria</taxon>
        <taxon>Pseudomonadati</taxon>
        <taxon>Pseudomonadota</taxon>
        <taxon>Gammaproteobacteria</taxon>
        <taxon>Enterobacterales</taxon>
        <taxon>Erwiniaceae</taxon>
        <taxon>Wigglesworthia</taxon>
    </lineage>
</organism>
<evidence type="ECO:0000256" key="10">
    <source>
        <dbReference type="ARBA" id="ARBA00023143"/>
    </source>
</evidence>
<dbReference type="Pfam" id="PF01514">
    <property type="entry name" value="YscJ_FliF"/>
    <property type="match status" value="1"/>
</dbReference>
<protein>
    <recommendedName>
        <fullName evidence="5 12">Flagellar M-ring protein</fullName>
    </recommendedName>
</protein>
<dbReference type="eggNOG" id="COG1766">
    <property type="taxonomic scope" value="Bacteria"/>
</dbReference>
<sequence length="564" mass="64897">MNVLATDIKNKSTEYFTDFFKKIFNNPKYFLLISGIFGITLIAALVIWIQSPDYQVLYSNISDQDGGEIIAELSSANIPYKFSYGNGAIMIPADQVYKTRLMLAQKNLPKRGSVGFEILDDSKFGMSQFNEQINYQRALEGEIARTIETINSIQYARVHIAIPKNSVFVKDKQSAKASITLTLYPGRMLDDNQIQAITWLVSGTVPNLPANNIILVDNHGKLLTRPENKEISSNVVQLQYIREIESEYRRRIEAILTPIVGINNIRAEVTAQIDFTKIEQTLEQHKPNTDPKDMTIRSQQITENKNFGNIPEGIPGALSNQPSQPSSAMIEDSEYENNKTDSKSLSENSSNNSERSSSIQNEKTINYEIDRKITHNQFSSGTLKKLSVAVLINNRTNLDGNQIKLNAQEMQDIYALVREAMGYSENRGDTVNIVNMNFVDNQNELSRLYFWENPRLQNIIFSIFKYIISFIAIWFAWNKFMKMWKQQQENQQNMMKKINLQQKDNIPSEEEKMQIKNQKNIENNNNLIENNIKELKEIAEKQPKLVAKILSQWIKKEHKNYEFK</sequence>
<dbReference type="NCBIfam" id="TIGR00206">
    <property type="entry name" value="fliF"/>
    <property type="match status" value="1"/>
</dbReference>
<feature type="domain" description="Flagellar M-ring N-terminal" evidence="15">
    <location>
        <begin position="50"/>
        <end position="224"/>
    </location>
</feature>
<evidence type="ECO:0000256" key="1">
    <source>
        <dbReference type="ARBA" id="ARBA00003820"/>
    </source>
</evidence>
<feature type="compositionally biased region" description="Low complexity" evidence="13">
    <location>
        <begin position="345"/>
        <end position="360"/>
    </location>
</feature>
<dbReference type="GO" id="GO:0005886">
    <property type="term" value="C:plasma membrane"/>
    <property type="evidence" value="ECO:0007669"/>
    <property type="project" value="UniProtKB-SubCell"/>
</dbReference>
<keyword evidence="18" id="KW-1185">Reference proteome</keyword>
<keyword evidence="6" id="KW-1003">Cell membrane</keyword>
<dbReference type="PIRSF" id="PIRSF004862">
    <property type="entry name" value="FliF"/>
    <property type="match status" value="1"/>
</dbReference>
<dbReference type="InterPro" id="IPR013556">
    <property type="entry name" value="Flag_M-ring_C"/>
</dbReference>
<dbReference type="OrthoDB" id="8554211at2"/>
<dbReference type="InterPro" id="IPR043427">
    <property type="entry name" value="YscJ/FliF"/>
</dbReference>
<evidence type="ECO:0000313" key="18">
    <source>
        <dbReference type="Proteomes" id="UP000009061"/>
    </source>
</evidence>
<feature type="region of interest" description="Disordered" evidence="13">
    <location>
        <begin position="306"/>
        <end position="360"/>
    </location>
</feature>
<evidence type="ECO:0000256" key="6">
    <source>
        <dbReference type="ARBA" id="ARBA00022475"/>
    </source>
</evidence>
<evidence type="ECO:0000256" key="3">
    <source>
        <dbReference type="ARBA" id="ARBA00004651"/>
    </source>
</evidence>
<dbReference type="GO" id="GO:0003774">
    <property type="term" value="F:cytoskeletal motor activity"/>
    <property type="evidence" value="ECO:0007669"/>
    <property type="project" value="InterPro"/>
</dbReference>
<keyword evidence="8 14" id="KW-1133">Transmembrane helix</keyword>
<dbReference type="PANTHER" id="PTHR30046">
    <property type="entry name" value="FLAGELLAR M-RING PROTEIN"/>
    <property type="match status" value="1"/>
</dbReference>
<comment type="subunit">
    <text evidence="11">The basal body constitutes a major portion of the flagellar organelle and consists of four rings (L,P,S, and M) mounted on a central rod. The M ring is integral to the inner membrane of the cell and may be connected to the flagellar rod via the S ring. The S (supramembrane ring) lies just distal to the M ring. The L and P rings lie in the outer membrane and the periplasmic space, respectively.</text>
</comment>
<comment type="similarity">
    <text evidence="4 12">Belongs to the FliF family.</text>
</comment>
<dbReference type="AlphaFoldDB" id="H6Q5M0"/>
<dbReference type="PANTHER" id="PTHR30046:SF0">
    <property type="entry name" value="FLAGELLAR M-RING PROTEIN"/>
    <property type="match status" value="1"/>
</dbReference>
<evidence type="ECO:0000313" key="17">
    <source>
        <dbReference type="EMBL" id="AFA40924.1"/>
    </source>
</evidence>
<evidence type="ECO:0000256" key="9">
    <source>
        <dbReference type="ARBA" id="ARBA00023136"/>
    </source>
</evidence>
<dbReference type="PRINTS" id="PR01009">
    <property type="entry name" value="FLGMRINGFLIF"/>
</dbReference>
<feature type="transmembrane region" description="Helical" evidence="14">
    <location>
        <begin position="459"/>
        <end position="477"/>
    </location>
</feature>
<keyword evidence="17" id="KW-0969">Cilium</keyword>
<evidence type="ECO:0000259" key="15">
    <source>
        <dbReference type="Pfam" id="PF01514"/>
    </source>
</evidence>
<name>H6Q5M0_WIGGL</name>
<accession>H6Q5M0</accession>
<evidence type="ECO:0000259" key="16">
    <source>
        <dbReference type="Pfam" id="PF08345"/>
    </source>
</evidence>
<dbReference type="InterPro" id="IPR045851">
    <property type="entry name" value="AMP-bd_C_sf"/>
</dbReference>
<keyword evidence="9 14" id="KW-0472">Membrane</keyword>
<dbReference type="GO" id="GO:0009431">
    <property type="term" value="C:bacterial-type flagellum basal body, MS ring"/>
    <property type="evidence" value="ECO:0007669"/>
    <property type="project" value="InterPro"/>
</dbReference>
<proteinExistence type="inferred from homology"/>
<evidence type="ECO:0000256" key="11">
    <source>
        <dbReference type="ARBA" id="ARBA00025936"/>
    </source>
</evidence>
<dbReference type="GO" id="GO:0071973">
    <property type="term" value="P:bacterial-type flagellum-dependent cell motility"/>
    <property type="evidence" value="ECO:0007669"/>
    <property type="project" value="InterPro"/>
</dbReference>
<evidence type="ECO:0000256" key="4">
    <source>
        <dbReference type="ARBA" id="ARBA00007971"/>
    </source>
</evidence>
<dbReference type="STRING" id="1142511.WIGMOR_0064"/>
<dbReference type="EMBL" id="CP003315">
    <property type="protein sequence ID" value="AFA40924.1"/>
    <property type="molecule type" value="Genomic_DNA"/>
</dbReference>
<keyword evidence="10 12" id="KW-0975">Bacterial flagellum</keyword>
<keyword evidence="17" id="KW-0282">Flagellum</keyword>
<evidence type="ECO:0000256" key="13">
    <source>
        <dbReference type="SAM" id="MobiDB-lite"/>
    </source>
</evidence>
<evidence type="ECO:0000256" key="5">
    <source>
        <dbReference type="ARBA" id="ARBA00017949"/>
    </source>
</evidence>
<feature type="compositionally biased region" description="Polar residues" evidence="13">
    <location>
        <begin position="318"/>
        <end position="327"/>
    </location>
</feature>
<evidence type="ECO:0000256" key="7">
    <source>
        <dbReference type="ARBA" id="ARBA00022692"/>
    </source>
</evidence>
<evidence type="ECO:0000256" key="2">
    <source>
        <dbReference type="ARBA" id="ARBA00004117"/>
    </source>
</evidence>
<evidence type="ECO:0000256" key="8">
    <source>
        <dbReference type="ARBA" id="ARBA00022989"/>
    </source>
</evidence>
<dbReference type="InterPro" id="IPR006182">
    <property type="entry name" value="FliF_N_dom"/>
</dbReference>
<feature type="transmembrane region" description="Helical" evidence="14">
    <location>
        <begin position="29"/>
        <end position="49"/>
    </location>
</feature>
<evidence type="ECO:0000256" key="14">
    <source>
        <dbReference type="SAM" id="Phobius"/>
    </source>
</evidence>
<keyword evidence="7 14" id="KW-0812">Transmembrane</keyword>
<evidence type="ECO:0000256" key="12">
    <source>
        <dbReference type="PIRNR" id="PIRNR004862"/>
    </source>
</evidence>
<dbReference type="Gene3D" id="3.30.300.30">
    <property type="match status" value="1"/>
</dbReference>
<dbReference type="HOGENOM" id="CLU_028108_1_0_6"/>
<dbReference type="Proteomes" id="UP000009061">
    <property type="component" value="Chromosome"/>
</dbReference>